<dbReference type="EMBL" id="CP028137">
    <property type="protein sequence ID" value="AZZ53051.1"/>
    <property type="molecule type" value="Genomic_DNA"/>
</dbReference>
<protein>
    <submittedName>
        <fullName evidence="2">Oxidoreductase</fullName>
    </submittedName>
</protein>
<organism evidence="2 3">
    <name type="scientific">Rathayibacter festucae DSM 15932</name>
    <dbReference type="NCBI Taxonomy" id="1328866"/>
    <lineage>
        <taxon>Bacteria</taxon>
        <taxon>Bacillati</taxon>
        <taxon>Actinomycetota</taxon>
        <taxon>Actinomycetes</taxon>
        <taxon>Micrococcales</taxon>
        <taxon>Microbacteriaceae</taxon>
        <taxon>Rathayibacter</taxon>
    </lineage>
</organism>
<dbReference type="Gene3D" id="3.30.360.10">
    <property type="entry name" value="Dihydrodipicolinate Reductase, domain 2"/>
    <property type="match status" value="1"/>
</dbReference>
<dbReference type="Proteomes" id="UP000285317">
    <property type="component" value="Chromosome"/>
</dbReference>
<evidence type="ECO:0000313" key="3">
    <source>
        <dbReference type="Proteomes" id="UP000285317"/>
    </source>
</evidence>
<reference evidence="2 3" key="1">
    <citation type="submission" date="2018-03" db="EMBL/GenBank/DDBJ databases">
        <title>Bacteriophage NCPPB3778 and a type I-E CRISPR drive the evolution of the US Biological Select Agent, Rathayibacter toxicus.</title>
        <authorList>
            <person name="Davis E.W.II."/>
            <person name="Tabima J.F."/>
            <person name="Weisberg A.J."/>
            <person name="Dantas Lopes L."/>
            <person name="Wiseman M.S."/>
            <person name="Wiseman M.S."/>
            <person name="Pupko T."/>
            <person name="Belcher M.S."/>
            <person name="Sechler A.J."/>
            <person name="Tancos M.A."/>
            <person name="Schroeder B.K."/>
            <person name="Murray T.D."/>
            <person name="Luster D.G."/>
            <person name="Schneider W.L."/>
            <person name="Rogers E."/>
            <person name="Andreote F.D."/>
            <person name="Grunwald N.J."/>
            <person name="Putnam M.L."/>
            <person name="Chang J.H."/>
        </authorList>
    </citation>
    <scope>NUCLEOTIDE SEQUENCE [LARGE SCALE GENOMIC DNA]</scope>
    <source>
        <strain evidence="2 3">DSM 15932</strain>
    </source>
</reference>
<dbReference type="RefSeq" id="WP_127887614.1">
    <property type="nucleotide sequence ID" value="NZ_CP028137.1"/>
</dbReference>
<dbReference type="AlphaFoldDB" id="A0A3T0T372"/>
<dbReference type="InterPro" id="IPR000683">
    <property type="entry name" value="Gfo/Idh/MocA-like_OxRdtase_N"/>
</dbReference>
<dbReference type="GO" id="GO:0000166">
    <property type="term" value="F:nucleotide binding"/>
    <property type="evidence" value="ECO:0007669"/>
    <property type="project" value="InterPro"/>
</dbReference>
<dbReference type="KEGG" id="rfs:C1I64_14085"/>
<dbReference type="PANTHER" id="PTHR43377">
    <property type="entry name" value="BILIVERDIN REDUCTASE A"/>
    <property type="match status" value="1"/>
</dbReference>
<dbReference type="PANTHER" id="PTHR43377:SF2">
    <property type="entry name" value="BINDING ROSSMANN FOLD OXIDOREDUCTASE, PUTATIVE (AFU_ORTHOLOGUE AFUA_4G00560)-RELATED"/>
    <property type="match status" value="1"/>
</dbReference>
<evidence type="ECO:0000259" key="1">
    <source>
        <dbReference type="Pfam" id="PF01408"/>
    </source>
</evidence>
<dbReference type="SUPFAM" id="SSF51735">
    <property type="entry name" value="NAD(P)-binding Rossmann-fold domains"/>
    <property type="match status" value="1"/>
</dbReference>
<gene>
    <name evidence="2" type="ORF">C1I64_14085</name>
</gene>
<dbReference type="InterPro" id="IPR036291">
    <property type="entry name" value="NAD(P)-bd_dom_sf"/>
</dbReference>
<evidence type="ECO:0000313" key="2">
    <source>
        <dbReference type="EMBL" id="AZZ53051.1"/>
    </source>
</evidence>
<accession>A0A3T0T372</accession>
<sequence length="357" mass="38714">MTEPMTFAVVGTGWRSEFYLRLARTAPERLRAVAIVANSSAAEERMSARWDAPVVRTLEEALAHRPDFVIAAVSWPSMPGVTIRLAELGVPVLAETPPAPTADGLRELWSALGASARVQVAEQYMLMPGHAARQAVVRSGAIGQATAVQIASTHLYHATSLIRGFLGAGMAEAVVSARAFTAPQADPLTFDGWREDPSPEPRTTTIGTLDFGDGRMGLYDFVDNQWWNPLLSRRIVIRGSLGEIADDSVTHLTEEGVIVSPISYRRTGIDMNLEGNEVVTASFEGRIVWRNEWVGTRLSEDDLAVADLLEATGRWARDAGPAPYPLAEACQDHLLGLAIEESARTSADVRVSKEAWA</sequence>
<dbReference type="InterPro" id="IPR051450">
    <property type="entry name" value="Gfo/Idh/MocA_Oxidoreductases"/>
</dbReference>
<feature type="domain" description="Gfo/Idh/MocA-like oxidoreductase N-terminal" evidence="1">
    <location>
        <begin position="6"/>
        <end position="113"/>
    </location>
</feature>
<dbReference type="Gene3D" id="3.40.50.720">
    <property type="entry name" value="NAD(P)-binding Rossmann-like Domain"/>
    <property type="match status" value="1"/>
</dbReference>
<proteinExistence type="predicted"/>
<dbReference type="Pfam" id="PF01408">
    <property type="entry name" value="GFO_IDH_MocA"/>
    <property type="match status" value="1"/>
</dbReference>
<name>A0A3T0T372_9MICO</name>